<dbReference type="Pfam" id="PF01613">
    <property type="entry name" value="Flavin_Reduct"/>
    <property type="match status" value="1"/>
</dbReference>
<dbReference type="GO" id="GO:0010181">
    <property type="term" value="F:FMN binding"/>
    <property type="evidence" value="ECO:0007669"/>
    <property type="project" value="InterPro"/>
</dbReference>
<dbReference type="SMART" id="SM00903">
    <property type="entry name" value="Flavin_Reduct"/>
    <property type="match status" value="1"/>
</dbReference>
<dbReference type="InterPro" id="IPR002563">
    <property type="entry name" value="Flavin_Rdtase-like_dom"/>
</dbReference>
<proteinExistence type="inferred from homology"/>
<dbReference type="PANTHER" id="PTHR43567:SF1">
    <property type="entry name" value="FLAVOREDOXIN"/>
    <property type="match status" value="1"/>
</dbReference>
<dbReference type="Proteomes" id="UP000283880">
    <property type="component" value="Unassembled WGS sequence"/>
</dbReference>
<sequence>MNDKQNNSKPEAPTPGKISWKPGNMLYPLPVVMVSCGREGETPNIITVAWAGTVCSDPAMVSISVRKERFSHKIIKDTGEFVINLVNKPLVRVTDYCGVKSGRDVDKFKEMKLTPLPSQHVKAPGIGESPVNLECRVVDVKELGSHDMFIAKVMGVTVDERYMNDKGKFNLNASGLVTYSHGEYFELGKRLGSFGYSVKRPVKKRGPGSRGAKTAGASGGAGKKSRRTKG</sequence>
<evidence type="ECO:0000256" key="2">
    <source>
        <dbReference type="ARBA" id="ARBA00022630"/>
    </source>
</evidence>
<organism evidence="6 7">
    <name type="scientific">Enterocloster asparagiformis</name>
    <dbReference type="NCBI Taxonomy" id="333367"/>
    <lineage>
        <taxon>Bacteria</taxon>
        <taxon>Bacillati</taxon>
        <taxon>Bacillota</taxon>
        <taxon>Clostridia</taxon>
        <taxon>Lachnospirales</taxon>
        <taxon>Lachnospiraceae</taxon>
        <taxon>Enterocloster</taxon>
    </lineage>
</organism>
<evidence type="ECO:0000259" key="5">
    <source>
        <dbReference type="SMART" id="SM00903"/>
    </source>
</evidence>
<protein>
    <submittedName>
        <fullName evidence="6">Flavin reductase family protein</fullName>
    </submittedName>
</protein>
<dbReference type="Gene3D" id="2.30.110.10">
    <property type="entry name" value="Electron Transport, Fmn-binding Protein, Chain A"/>
    <property type="match status" value="1"/>
</dbReference>
<accession>A0A413F921</accession>
<name>A0A413F921_9FIRM</name>
<comment type="caution">
    <text evidence="6">The sequence shown here is derived from an EMBL/GenBank/DDBJ whole genome shotgun (WGS) entry which is preliminary data.</text>
</comment>
<dbReference type="SUPFAM" id="SSF50475">
    <property type="entry name" value="FMN-binding split barrel"/>
    <property type="match status" value="1"/>
</dbReference>
<evidence type="ECO:0000313" key="6">
    <source>
        <dbReference type="EMBL" id="RGX24432.1"/>
    </source>
</evidence>
<dbReference type="EMBL" id="QSBM01000022">
    <property type="protein sequence ID" value="RGX24432.1"/>
    <property type="molecule type" value="Genomic_DNA"/>
</dbReference>
<evidence type="ECO:0000313" key="7">
    <source>
        <dbReference type="Proteomes" id="UP000283880"/>
    </source>
</evidence>
<dbReference type="RefSeq" id="WP_007716947.1">
    <property type="nucleotide sequence ID" value="NZ_JAWRJJ010000069.1"/>
</dbReference>
<evidence type="ECO:0000256" key="3">
    <source>
        <dbReference type="ARBA" id="ARBA00038054"/>
    </source>
</evidence>
<dbReference type="InterPro" id="IPR012349">
    <property type="entry name" value="Split_barrel_FMN-bd"/>
</dbReference>
<reference evidence="6 7" key="1">
    <citation type="submission" date="2018-08" db="EMBL/GenBank/DDBJ databases">
        <title>A genome reference for cultivated species of the human gut microbiota.</title>
        <authorList>
            <person name="Zou Y."/>
            <person name="Xue W."/>
            <person name="Luo G."/>
        </authorList>
    </citation>
    <scope>NUCLEOTIDE SEQUENCE [LARGE SCALE GENOMIC DNA]</scope>
    <source>
        <strain evidence="6 7">AF04-15</strain>
    </source>
</reference>
<dbReference type="OrthoDB" id="9794638at2"/>
<dbReference type="GO" id="GO:0016646">
    <property type="term" value="F:oxidoreductase activity, acting on the CH-NH group of donors, NAD or NADP as acceptor"/>
    <property type="evidence" value="ECO:0007669"/>
    <property type="project" value="UniProtKB-ARBA"/>
</dbReference>
<dbReference type="InterPro" id="IPR052174">
    <property type="entry name" value="Flavoredoxin"/>
</dbReference>
<gene>
    <name evidence="6" type="ORF">DWV29_23500</name>
</gene>
<evidence type="ECO:0000256" key="1">
    <source>
        <dbReference type="ARBA" id="ARBA00001917"/>
    </source>
</evidence>
<feature type="domain" description="Flavin reductase like" evidence="5">
    <location>
        <begin position="25"/>
        <end position="164"/>
    </location>
</feature>
<dbReference type="PANTHER" id="PTHR43567">
    <property type="entry name" value="FLAVOREDOXIN-RELATED-RELATED"/>
    <property type="match status" value="1"/>
</dbReference>
<comment type="cofactor">
    <cofactor evidence="1">
        <name>FMN</name>
        <dbReference type="ChEBI" id="CHEBI:58210"/>
    </cofactor>
</comment>
<dbReference type="AlphaFoldDB" id="A0A413F921"/>
<feature type="region of interest" description="Disordered" evidence="4">
    <location>
        <begin position="199"/>
        <end position="230"/>
    </location>
</feature>
<comment type="similarity">
    <text evidence="3">Belongs to the flavoredoxin family.</text>
</comment>
<keyword evidence="2" id="KW-0285">Flavoprotein</keyword>
<evidence type="ECO:0000256" key="4">
    <source>
        <dbReference type="SAM" id="MobiDB-lite"/>
    </source>
</evidence>